<dbReference type="VEuPathDB" id="VectorBase:RPRC010715"/>
<dbReference type="EnsemblMetazoa" id="RPRC010715-RA">
    <property type="protein sequence ID" value="RPRC010715-PA"/>
    <property type="gene ID" value="RPRC010715"/>
</dbReference>
<keyword evidence="3" id="KW-1185">Reference proteome</keyword>
<name>T1I346_RHOPR</name>
<reference evidence="2" key="1">
    <citation type="submission" date="2015-05" db="UniProtKB">
        <authorList>
            <consortium name="EnsemblMetazoa"/>
        </authorList>
    </citation>
    <scope>IDENTIFICATION</scope>
</reference>
<organism evidence="2 3">
    <name type="scientific">Rhodnius prolixus</name>
    <name type="common">Triatomid bug</name>
    <dbReference type="NCBI Taxonomy" id="13249"/>
    <lineage>
        <taxon>Eukaryota</taxon>
        <taxon>Metazoa</taxon>
        <taxon>Ecdysozoa</taxon>
        <taxon>Arthropoda</taxon>
        <taxon>Hexapoda</taxon>
        <taxon>Insecta</taxon>
        <taxon>Pterygota</taxon>
        <taxon>Neoptera</taxon>
        <taxon>Paraneoptera</taxon>
        <taxon>Hemiptera</taxon>
        <taxon>Heteroptera</taxon>
        <taxon>Panheteroptera</taxon>
        <taxon>Cimicomorpha</taxon>
        <taxon>Reduviidae</taxon>
        <taxon>Triatominae</taxon>
        <taxon>Rhodnius</taxon>
    </lineage>
</organism>
<dbReference type="AlphaFoldDB" id="T1I346"/>
<dbReference type="EMBL" id="ACPB03014961">
    <property type="status" value="NOT_ANNOTATED_CDS"/>
    <property type="molecule type" value="Genomic_DNA"/>
</dbReference>
<feature type="region of interest" description="Disordered" evidence="1">
    <location>
        <begin position="1"/>
        <end position="33"/>
    </location>
</feature>
<dbReference type="InParanoid" id="T1I346"/>
<accession>T1I346</accession>
<evidence type="ECO:0000313" key="2">
    <source>
        <dbReference type="EnsemblMetazoa" id="RPRC010715-PA"/>
    </source>
</evidence>
<dbReference type="Proteomes" id="UP000015103">
    <property type="component" value="Unassembled WGS sequence"/>
</dbReference>
<evidence type="ECO:0000313" key="3">
    <source>
        <dbReference type="Proteomes" id="UP000015103"/>
    </source>
</evidence>
<proteinExistence type="predicted"/>
<dbReference type="HOGENOM" id="CLU_2870369_0_0_1"/>
<protein>
    <submittedName>
        <fullName evidence="2">Uncharacterized protein</fullName>
    </submittedName>
</protein>
<sequence>MFCVQTPKRKPNTPARTPSRGRLTPSTTDKLPTHRIFSGKKITAIRPSGIPKLQKRVVKTPIVK</sequence>
<evidence type="ECO:0000256" key="1">
    <source>
        <dbReference type="SAM" id="MobiDB-lite"/>
    </source>
</evidence>